<dbReference type="HOGENOM" id="CLU_005049_5_0_1"/>
<evidence type="ECO:0000259" key="2">
    <source>
        <dbReference type="Pfam" id="PF09994"/>
    </source>
</evidence>
<feature type="region of interest" description="Disordered" evidence="1">
    <location>
        <begin position="459"/>
        <end position="482"/>
    </location>
</feature>
<accession>A0A067MVL3</accession>
<dbReference type="InterPro" id="IPR029058">
    <property type="entry name" value="AB_hydrolase_fold"/>
</dbReference>
<dbReference type="PANTHER" id="PTHR33840">
    <property type="match status" value="1"/>
</dbReference>
<proteinExistence type="predicted"/>
<evidence type="ECO:0000313" key="3">
    <source>
        <dbReference type="EMBL" id="KDQ15887.1"/>
    </source>
</evidence>
<organism evidence="3 4">
    <name type="scientific">Botryobasidium botryosum (strain FD-172 SS1)</name>
    <dbReference type="NCBI Taxonomy" id="930990"/>
    <lineage>
        <taxon>Eukaryota</taxon>
        <taxon>Fungi</taxon>
        <taxon>Dikarya</taxon>
        <taxon>Basidiomycota</taxon>
        <taxon>Agaricomycotina</taxon>
        <taxon>Agaricomycetes</taxon>
        <taxon>Cantharellales</taxon>
        <taxon>Botryobasidiaceae</taxon>
        <taxon>Botryobasidium</taxon>
    </lineage>
</organism>
<dbReference type="PANTHER" id="PTHR33840:SF2">
    <property type="entry name" value="TLE1 PHOSPHOLIPASE DOMAIN-CONTAINING PROTEIN"/>
    <property type="match status" value="1"/>
</dbReference>
<dbReference type="SUPFAM" id="SSF53474">
    <property type="entry name" value="alpha/beta-Hydrolases"/>
    <property type="match status" value="2"/>
</dbReference>
<dbReference type="InParanoid" id="A0A067MVL3"/>
<dbReference type="InterPro" id="IPR018712">
    <property type="entry name" value="Tle1-like_cat"/>
</dbReference>
<protein>
    <recommendedName>
        <fullName evidence="2">T6SS Phospholipase effector Tle1-like catalytic domain-containing protein</fullName>
    </recommendedName>
</protein>
<evidence type="ECO:0000313" key="4">
    <source>
        <dbReference type="Proteomes" id="UP000027195"/>
    </source>
</evidence>
<feature type="region of interest" description="Disordered" evidence="1">
    <location>
        <begin position="240"/>
        <end position="261"/>
    </location>
</feature>
<dbReference type="AlphaFoldDB" id="A0A067MVL3"/>
<dbReference type="STRING" id="930990.A0A067MVL3"/>
<sequence length="482" mass="54640">MTGSLPSTSNEQTPATSNDTQAAFTARNLVLCFDGTNSSFGPTNTNVVRLIEVLARDDDSKQMLYYQTGIGTYANPGIIVPFMLSLAKLADMMVAWYLDEHVMGGYRYLMQHYRPGDRIYLFGFSRGAYIARALAGMLHKVGLLPPSMFEQVPFAYKMYADNRKDREGLAQHFKKTLSRRNVRVHFVGAWDTVSSVGLIYSRNLPFTTSNESIRYFRHALALDERRVRFRPSLYQNPLRTVHRAEEKSAESTAATRPDAEQDQLKPVKEVWFAGTHADVGGGNVNNYTFTNRLANPPLEWMIGEACEAGLLLVENAAYKNVLGTSEDDVLAQAHDELKLQRAWWFLEYFPLTSEVWDKSAQKWRIKRWRWVLGFTVIVSLRPLWLDLAYSQFNFFFSFCRFNRGRARHTGPNPLVHESVNKRKSNTDPTKGEVEYTPRALLPDGYAVEPTTHLALAMAKQRSAETKRAGGQGRGYQSELGSG</sequence>
<dbReference type="Pfam" id="PF09994">
    <property type="entry name" value="T6SS_Tle1-like_cat"/>
    <property type="match status" value="1"/>
</dbReference>
<dbReference type="OrthoDB" id="3162439at2759"/>
<dbReference type="Proteomes" id="UP000027195">
    <property type="component" value="Unassembled WGS sequence"/>
</dbReference>
<evidence type="ECO:0000256" key="1">
    <source>
        <dbReference type="SAM" id="MobiDB-lite"/>
    </source>
</evidence>
<reference evidence="4" key="1">
    <citation type="journal article" date="2014" name="Proc. Natl. Acad. Sci. U.S.A.">
        <title>Extensive sampling of basidiomycete genomes demonstrates inadequacy of the white-rot/brown-rot paradigm for wood decay fungi.</title>
        <authorList>
            <person name="Riley R."/>
            <person name="Salamov A.A."/>
            <person name="Brown D.W."/>
            <person name="Nagy L.G."/>
            <person name="Floudas D."/>
            <person name="Held B.W."/>
            <person name="Levasseur A."/>
            <person name="Lombard V."/>
            <person name="Morin E."/>
            <person name="Otillar R."/>
            <person name="Lindquist E.A."/>
            <person name="Sun H."/>
            <person name="LaButti K.M."/>
            <person name="Schmutz J."/>
            <person name="Jabbour D."/>
            <person name="Luo H."/>
            <person name="Baker S.E."/>
            <person name="Pisabarro A.G."/>
            <person name="Walton J.D."/>
            <person name="Blanchette R.A."/>
            <person name="Henrissat B."/>
            <person name="Martin F."/>
            <person name="Cullen D."/>
            <person name="Hibbett D.S."/>
            <person name="Grigoriev I.V."/>
        </authorList>
    </citation>
    <scope>NUCLEOTIDE SEQUENCE [LARGE SCALE GENOMIC DNA]</scope>
    <source>
        <strain evidence="4">FD-172 SS1</strain>
    </source>
</reference>
<gene>
    <name evidence="3" type="ORF">BOTBODRAFT_107984</name>
</gene>
<keyword evidence="4" id="KW-1185">Reference proteome</keyword>
<dbReference type="EMBL" id="KL198030">
    <property type="protein sequence ID" value="KDQ15887.1"/>
    <property type="molecule type" value="Genomic_DNA"/>
</dbReference>
<feature type="region of interest" description="Disordered" evidence="1">
    <location>
        <begin position="412"/>
        <end position="432"/>
    </location>
</feature>
<name>A0A067MVL3_BOTB1</name>
<feature type="domain" description="T6SS Phospholipase effector Tle1-like catalytic" evidence="2">
    <location>
        <begin position="27"/>
        <end position="303"/>
    </location>
</feature>